<name>A0A0G4EZW1_VITBC</name>
<feature type="compositionally biased region" description="Basic and acidic residues" evidence="5">
    <location>
        <begin position="34"/>
        <end position="58"/>
    </location>
</feature>
<feature type="region of interest" description="Disordered" evidence="5">
    <location>
        <begin position="1"/>
        <end position="233"/>
    </location>
</feature>
<sequence length="233" mass="26107">MKKRKGSEVSFDESSRRSYLTGFGKRKQARRDKAKAEKKEKEREDVRAMKQERRREVRQQLAQVKLGQTSAELALQKLVRLHGKKPNDGDDADDEHMLGDEPAIDDEEHSDPSPNDAEDDEPPDEPAQASKAYCFDGDDDANDVLRGSCTVTTSFSLPSASPPVPPHPKQQRSDTRPKEERRRDGQSSKHTAGSGRREVVYKTRRTKGSGVGEKSGEGVVRPSIRAERKVPLF</sequence>
<dbReference type="GO" id="GO:0005730">
    <property type="term" value="C:nucleolus"/>
    <property type="evidence" value="ECO:0007669"/>
    <property type="project" value="UniProtKB-SubCell"/>
</dbReference>
<gene>
    <name evidence="6" type="ORF">Vbra_14032</name>
</gene>
<proteinExistence type="inferred from homology"/>
<evidence type="ECO:0000313" key="6">
    <source>
        <dbReference type="EMBL" id="CEM04586.1"/>
    </source>
</evidence>
<feature type="compositionally biased region" description="Polar residues" evidence="5">
    <location>
        <begin position="60"/>
        <end position="71"/>
    </location>
</feature>
<keyword evidence="7" id="KW-1185">Reference proteome</keyword>
<dbReference type="OMA" id="SSPWHIG"/>
<dbReference type="EMBL" id="CDMY01000354">
    <property type="protein sequence ID" value="CEM04586.1"/>
    <property type="molecule type" value="Genomic_DNA"/>
</dbReference>
<keyword evidence="3" id="KW-0175">Coiled coil</keyword>
<dbReference type="GO" id="GO:0019843">
    <property type="term" value="F:rRNA binding"/>
    <property type="evidence" value="ECO:0007669"/>
    <property type="project" value="TreeGrafter"/>
</dbReference>
<evidence type="ECO:0000256" key="2">
    <source>
        <dbReference type="ARBA" id="ARBA00007175"/>
    </source>
</evidence>
<evidence type="ECO:0000256" key="4">
    <source>
        <dbReference type="ARBA" id="ARBA00023242"/>
    </source>
</evidence>
<comment type="subcellular location">
    <subcellularLocation>
        <location evidence="1">Nucleus</location>
        <location evidence="1">Nucleolus</location>
    </subcellularLocation>
</comment>
<dbReference type="InParanoid" id="A0A0G4EZW1"/>
<keyword evidence="4" id="KW-0539">Nucleus</keyword>
<reference evidence="6 7" key="1">
    <citation type="submission" date="2014-11" db="EMBL/GenBank/DDBJ databases">
        <authorList>
            <person name="Zhu J."/>
            <person name="Qi W."/>
            <person name="Song R."/>
        </authorList>
    </citation>
    <scope>NUCLEOTIDE SEQUENCE [LARGE SCALE GENOMIC DNA]</scope>
</reference>
<accession>A0A0G4EZW1</accession>
<dbReference type="Pfam" id="PF09805">
    <property type="entry name" value="Nop25"/>
    <property type="match status" value="1"/>
</dbReference>
<organism evidence="6 7">
    <name type="scientific">Vitrella brassicaformis (strain CCMP3155)</name>
    <dbReference type="NCBI Taxonomy" id="1169540"/>
    <lineage>
        <taxon>Eukaryota</taxon>
        <taxon>Sar</taxon>
        <taxon>Alveolata</taxon>
        <taxon>Colpodellida</taxon>
        <taxon>Vitrellaceae</taxon>
        <taxon>Vitrella</taxon>
    </lineage>
</organism>
<evidence type="ECO:0000256" key="5">
    <source>
        <dbReference type="SAM" id="MobiDB-lite"/>
    </source>
</evidence>
<dbReference type="PANTHER" id="PTHR14577:SF0">
    <property type="entry name" value="NUCLEOLAR PROTEIN 12"/>
    <property type="match status" value="1"/>
</dbReference>
<dbReference type="PANTHER" id="PTHR14577">
    <property type="entry name" value="NUCLEOLAR PROTEIN 12"/>
    <property type="match status" value="1"/>
</dbReference>
<comment type="similarity">
    <text evidence="2">Belongs to the RRP17 family.</text>
</comment>
<dbReference type="Proteomes" id="UP000041254">
    <property type="component" value="Unassembled WGS sequence"/>
</dbReference>
<evidence type="ECO:0000313" key="7">
    <source>
        <dbReference type="Proteomes" id="UP000041254"/>
    </source>
</evidence>
<feature type="compositionally biased region" description="Basic and acidic residues" evidence="5">
    <location>
        <begin position="171"/>
        <end position="187"/>
    </location>
</feature>
<evidence type="ECO:0008006" key="8">
    <source>
        <dbReference type="Google" id="ProtNLM"/>
    </source>
</evidence>
<dbReference type="VEuPathDB" id="CryptoDB:Vbra_14032"/>
<evidence type="ECO:0000256" key="3">
    <source>
        <dbReference type="ARBA" id="ARBA00023054"/>
    </source>
</evidence>
<evidence type="ECO:0000256" key="1">
    <source>
        <dbReference type="ARBA" id="ARBA00004604"/>
    </source>
</evidence>
<protein>
    <recommendedName>
        <fullName evidence="8">Nucleolar protein 12</fullName>
    </recommendedName>
</protein>
<feature type="compositionally biased region" description="Basic residues" evidence="5">
    <location>
        <begin position="24"/>
        <end position="33"/>
    </location>
</feature>
<dbReference type="InterPro" id="IPR019186">
    <property type="entry name" value="Nucleolar_protein_12"/>
</dbReference>
<feature type="compositionally biased region" description="Basic and acidic residues" evidence="5">
    <location>
        <begin position="224"/>
        <end position="233"/>
    </location>
</feature>
<dbReference type="AlphaFoldDB" id="A0A0G4EZW1"/>